<comment type="caution">
    <text evidence="3">The sequence shown here is derived from an EMBL/GenBank/DDBJ whole genome shotgun (WGS) entry which is preliminary data.</text>
</comment>
<sequence length="173" mass="19281">MTPYTYETVGATQPAEPHWAPTPPRMRRFERTVVIGKGAAVWEAATEAVLYWGIKQRSGFRVAAVDGAGDVVTAGAEYHIRAGWGPVTIVEPVRVVTVVESGRRRGFAYGTLPGHPVSGEEAFVVHRDEHGTVRLTIRSLTRPARTGRWRLAFPALLLAQLIYRRRYLRVLVH</sequence>
<evidence type="ECO:0000313" key="3">
    <source>
        <dbReference type="EMBL" id="RMI33417.1"/>
    </source>
</evidence>
<proteinExistence type="predicted"/>
<accession>A0A3M2L7A9</accession>
<evidence type="ECO:0000313" key="4">
    <source>
        <dbReference type="Proteomes" id="UP000279275"/>
    </source>
</evidence>
<dbReference type="PANTHER" id="PTHR34202:SF1">
    <property type="entry name" value="UPF0548 PROTEIN"/>
    <property type="match status" value="1"/>
</dbReference>
<dbReference type="Pfam" id="PF09348">
    <property type="entry name" value="DUF1990"/>
    <property type="match status" value="1"/>
</dbReference>
<feature type="domain" description="DUF1990" evidence="2">
    <location>
        <begin position="5"/>
        <end position="169"/>
    </location>
</feature>
<organism evidence="3 4">
    <name type="scientific">Nocardia stercoris</name>
    <dbReference type="NCBI Taxonomy" id="2483361"/>
    <lineage>
        <taxon>Bacteria</taxon>
        <taxon>Bacillati</taxon>
        <taxon>Actinomycetota</taxon>
        <taxon>Actinomycetes</taxon>
        <taxon>Mycobacteriales</taxon>
        <taxon>Nocardiaceae</taxon>
        <taxon>Nocardia</taxon>
    </lineage>
</organism>
<keyword evidence="4" id="KW-1185">Reference proteome</keyword>
<dbReference type="RefSeq" id="WP_122187614.1">
    <property type="nucleotide sequence ID" value="NZ_RFFH01000003.1"/>
</dbReference>
<feature type="region of interest" description="Disordered" evidence="1">
    <location>
        <begin position="1"/>
        <end position="23"/>
    </location>
</feature>
<reference evidence="3 4" key="1">
    <citation type="submission" date="2018-10" db="EMBL/GenBank/DDBJ databases">
        <title>Isolation from cow dung.</title>
        <authorList>
            <person name="Ling L."/>
        </authorList>
    </citation>
    <scope>NUCLEOTIDE SEQUENCE [LARGE SCALE GENOMIC DNA]</scope>
    <source>
        <strain evidence="3 4">NEAU-LL90</strain>
    </source>
</reference>
<dbReference type="OrthoDB" id="120660at2"/>
<protein>
    <submittedName>
        <fullName evidence="3">DUF1990 domain-containing protein</fullName>
    </submittedName>
</protein>
<dbReference type="PIRSF" id="PIRSF010260">
    <property type="entry name" value="UCP010260"/>
    <property type="match status" value="1"/>
</dbReference>
<dbReference type="Proteomes" id="UP000279275">
    <property type="component" value="Unassembled WGS sequence"/>
</dbReference>
<dbReference type="AlphaFoldDB" id="A0A3M2L7A9"/>
<dbReference type="EMBL" id="RFFH01000003">
    <property type="protein sequence ID" value="RMI33417.1"/>
    <property type="molecule type" value="Genomic_DNA"/>
</dbReference>
<evidence type="ECO:0000259" key="2">
    <source>
        <dbReference type="Pfam" id="PF09348"/>
    </source>
</evidence>
<evidence type="ECO:0000256" key="1">
    <source>
        <dbReference type="SAM" id="MobiDB-lite"/>
    </source>
</evidence>
<dbReference type="InterPro" id="IPR014457">
    <property type="entry name" value="UCP010260"/>
</dbReference>
<gene>
    <name evidence="3" type="ORF">EBN03_09705</name>
</gene>
<name>A0A3M2L7A9_9NOCA</name>
<dbReference type="PANTHER" id="PTHR34202">
    <property type="entry name" value="UPF0548 PROTEIN"/>
    <property type="match status" value="1"/>
</dbReference>
<dbReference type="InterPro" id="IPR018960">
    <property type="entry name" value="DUF1990"/>
</dbReference>